<comment type="caution">
    <text evidence="2">The sequence shown here is derived from an EMBL/GenBank/DDBJ whole genome shotgun (WGS) entry which is preliminary data.</text>
</comment>
<dbReference type="EMBL" id="MOBQ01000005">
    <property type="protein sequence ID" value="RON51208.1"/>
    <property type="molecule type" value="Genomic_DNA"/>
</dbReference>
<organism evidence="2 3">
    <name type="scientific">Pseudomonas frederiksbergensis</name>
    <dbReference type="NCBI Taxonomy" id="104087"/>
    <lineage>
        <taxon>Bacteria</taxon>
        <taxon>Pseudomonadati</taxon>
        <taxon>Pseudomonadota</taxon>
        <taxon>Gammaproteobacteria</taxon>
        <taxon>Pseudomonadales</taxon>
        <taxon>Pseudomonadaceae</taxon>
        <taxon>Pseudomonas</taxon>
    </lineage>
</organism>
<sequence length="398" mass="43540">MALTEKKDLLIYGHVWKPQFRFLFAVLRLKLNGDIDKSFGENGFATGFFGIDEFLHRSTSFAEDMIELPGGKILLSGYYQPEDGNSRFCGFVRLNADGSLDKTFGTDGKVLIAPRSTTANRKKKEQQPPDSPNAENVSNANVNVNMRMCVLSDGRIIKLMTFDHDGVFTQEVVCLTRDGVIDPLFGNAGYAKIVFPYSNMAYNNVVAVEDGKFAICGTADVPHTIFDRSVVLKLTDEGVLDLKFAEEGVLELPRTKDIEYLLPNMCVQPNGRLLLCGSSNVDPKESSGLLISIESNGTPNIQFNKGKPFIAEVDGDLSGWASAIVVQPQARILLIGAAGGESTLTRLSNEGVPDTDFAQGKPTFRFSGEDFGFMGAAVIHDKRIYLLSGFELLRAVIP</sequence>
<dbReference type="Proteomes" id="UP000285349">
    <property type="component" value="Unassembled WGS sequence"/>
</dbReference>
<evidence type="ECO:0000313" key="2">
    <source>
        <dbReference type="EMBL" id="RON51208.1"/>
    </source>
</evidence>
<reference evidence="2 3" key="1">
    <citation type="submission" date="2016-10" db="EMBL/GenBank/DDBJ databases">
        <title>Comparative genome analysis of multiple Pseudomonas spp. focuses on biocontrol and plant growth promoting traits.</title>
        <authorList>
            <person name="Tao X.-Y."/>
            <person name="Taylor C.G."/>
        </authorList>
    </citation>
    <scope>NUCLEOTIDE SEQUENCE [LARGE SCALE GENOMIC DNA]</scope>
    <source>
        <strain evidence="2 3">37A10</strain>
    </source>
</reference>
<evidence type="ECO:0000313" key="3">
    <source>
        <dbReference type="Proteomes" id="UP000285349"/>
    </source>
</evidence>
<evidence type="ECO:0000256" key="1">
    <source>
        <dbReference type="SAM" id="MobiDB-lite"/>
    </source>
</evidence>
<name>A0A423KEU2_9PSED</name>
<dbReference type="InterPro" id="IPR013431">
    <property type="entry name" value="Delta_60_rpt"/>
</dbReference>
<gene>
    <name evidence="2" type="ORF">BK666_04815</name>
</gene>
<proteinExistence type="predicted"/>
<feature type="region of interest" description="Disordered" evidence="1">
    <location>
        <begin position="115"/>
        <end position="138"/>
    </location>
</feature>
<evidence type="ECO:0008006" key="4">
    <source>
        <dbReference type="Google" id="ProtNLM"/>
    </source>
</evidence>
<dbReference type="Pfam" id="PF17164">
    <property type="entry name" value="DUF5122"/>
    <property type="match status" value="1"/>
</dbReference>
<dbReference type="NCBIfam" id="TIGR02608">
    <property type="entry name" value="delta_60_rpt"/>
    <property type="match status" value="2"/>
</dbReference>
<protein>
    <recommendedName>
        <fullName evidence="4">Delta-60 repeat domain-containing protein</fullName>
    </recommendedName>
</protein>
<dbReference type="Gene3D" id="2.80.10.50">
    <property type="match status" value="1"/>
</dbReference>
<dbReference type="AlphaFoldDB" id="A0A423KEU2"/>
<accession>A0A423KEU2</accession>